<dbReference type="Proteomes" id="UP001589646">
    <property type="component" value="Unassembled WGS sequence"/>
</dbReference>
<dbReference type="InterPro" id="IPR003719">
    <property type="entry name" value="Phenazine_PhzF-like"/>
</dbReference>
<dbReference type="Pfam" id="PF02567">
    <property type="entry name" value="PhzC-PhzF"/>
    <property type="match status" value="1"/>
</dbReference>
<reference evidence="1 2" key="1">
    <citation type="submission" date="2024-09" db="EMBL/GenBank/DDBJ databases">
        <authorList>
            <person name="Sun Q."/>
            <person name="Mori K."/>
        </authorList>
    </citation>
    <scope>NUCLEOTIDE SEQUENCE [LARGE SCALE GENOMIC DNA]</scope>
    <source>
        <strain evidence="1 2">JCM 3323</strain>
    </source>
</reference>
<evidence type="ECO:0000313" key="1">
    <source>
        <dbReference type="EMBL" id="MFB9531709.1"/>
    </source>
</evidence>
<comment type="caution">
    <text evidence="1">The sequence shown here is derived from an EMBL/GenBank/DDBJ whole genome shotgun (WGS) entry which is preliminary data.</text>
</comment>
<gene>
    <name evidence="1" type="ORF">ACFFRN_34335</name>
</gene>
<dbReference type="PANTHER" id="PTHR13774">
    <property type="entry name" value="PHENAZINE BIOSYNTHESIS PROTEIN"/>
    <property type="match status" value="1"/>
</dbReference>
<dbReference type="RefSeq" id="WP_346119571.1">
    <property type="nucleotide sequence ID" value="NZ_BAAAXC010000008.1"/>
</dbReference>
<dbReference type="PANTHER" id="PTHR13774:SF32">
    <property type="entry name" value="ANTISENSE-ENHANCING SEQUENCE 1"/>
    <property type="match status" value="1"/>
</dbReference>
<evidence type="ECO:0000313" key="2">
    <source>
        <dbReference type="Proteomes" id="UP001589646"/>
    </source>
</evidence>
<protein>
    <submittedName>
        <fullName evidence="1">PhzF family phenazine biosynthesis protein</fullName>
    </submittedName>
</protein>
<accession>A0ABV5Q8A3</accession>
<dbReference type="EMBL" id="JBHMCE010000011">
    <property type="protein sequence ID" value="MFB9531709.1"/>
    <property type="molecule type" value="Genomic_DNA"/>
</dbReference>
<dbReference type="SUPFAM" id="SSF54506">
    <property type="entry name" value="Diaminopimelate epimerase-like"/>
    <property type="match status" value="1"/>
</dbReference>
<dbReference type="NCBIfam" id="TIGR00654">
    <property type="entry name" value="PhzF_family"/>
    <property type="match status" value="1"/>
</dbReference>
<keyword evidence="2" id="KW-1185">Reference proteome</keyword>
<organism evidence="1 2">
    <name type="scientific">Nonomuraea roseola</name>
    <dbReference type="NCBI Taxonomy" id="46179"/>
    <lineage>
        <taxon>Bacteria</taxon>
        <taxon>Bacillati</taxon>
        <taxon>Actinomycetota</taxon>
        <taxon>Actinomycetes</taxon>
        <taxon>Streptosporangiales</taxon>
        <taxon>Streptosporangiaceae</taxon>
        <taxon>Nonomuraea</taxon>
    </lineage>
</organism>
<dbReference type="PIRSF" id="PIRSF016184">
    <property type="entry name" value="PhzC_PhzF"/>
    <property type="match status" value="1"/>
</dbReference>
<dbReference type="Gene3D" id="3.10.310.10">
    <property type="entry name" value="Diaminopimelate Epimerase, Chain A, domain 1"/>
    <property type="match status" value="2"/>
</dbReference>
<proteinExistence type="predicted"/>
<sequence>MQADFEIVEVFGTGAALTGGPLGVVIGDLGADDAVLQRLAARLAMPETVILDRHGDDGTVAVRIFTPYVELGFAGHPLLGAAAVAVRHTLVSPGDVALRTREGTVHAYVSPDAGTAHLAERTCHVGAPLGVGVEAICAAVGLPEGAAAGPVRVASAGLAFACLPVDSVHLEEARALPADVAALPGRLPDLSEVFGVAVFVPRLPRVRARVFVPEPLCAEDPATGSAALAIAGWLAQAHGFGAEPARFDVVQGSAELGLSHLRVRARKTDESHVLASVGGSVRRLVHGRLTL</sequence>
<name>A0ABV5Q8A3_9ACTN</name>